<comment type="caution">
    <text evidence="8">The sequence shown here is derived from an EMBL/GenBank/DDBJ whole genome shotgun (WGS) entry which is preliminary data.</text>
</comment>
<evidence type="ECO:0000256" key="1">
    <source>
        <dbReference type="ARBA" id="ARBA00004141"/>
    </source>
</evidence>
<evidence type="ECO:0000313" key="8">
    <source>
        <dbReference type="EMBL" id="MCT8389219.1"/>
    </source>
</evidence>
<organism evidence="8 9">
    <name type="scientific">Leuconostoc holzapfelii</name>
    <dbReference type="NCBI Taxonomy" id="434464"/>
    <lineage>
        <taxon>Bacteria</taxon>
        <taxon>Bacillati</taxon>
        <taxon>Bacillota</taxon>
        <taxon>Bacilli</taxon>
        <taxon>Lactobacillales</taxon>
        <taxon>Lactobacillaceae</taxon>
        <taxon>Leuconostoc</taxon>
    </lineage>
</organism>
<feature type="domain" description="ABC-2 type transporter transmembrane" evidence="7">
    <location>
        <begin position="18"/>
        <end position="176"/>
    </location>
</feature>
<evidence type="ECO:0000256" key="6">
    <source>
        <dbReference type="SAM" id="Phobius"/>
    </source>
</evidence>
<dbReference type="Proteomes" id="UP001525857">
    <property type="component" value="Unassembled WGS sequence"/>
</dbReference>
<feature type="transmembrane region" description="Helical" evidence="6">
    <location>
        <begin position="482"/>
        <end position="500"/>
    </location>
</feature>
<feature type="transmembrane region" description="Helical" evidence="6">
    <location>
        <begin position="424"/>
        <end position="445"/>
    </location>
</feature>
<accession>A0ABT2NV29</accession>
<feature type="transmembrane region" description="Helical" evidence="6">
    <location>
        <begin position="457"/>
        <end position="476"/>
    </location>
</feature>
<dbReference type="Pfam" id="PF12698">
    <property type="entry name" value="ABC2_membrane_3"/>
    <property type="match status" value="1"/>
</dbReference>
<gene>
    <name evidence="8" type="ORF">D0501_03910</name>
</gene>
<sequence length="514" mass="55602">MFSWQSLFQNKRQLVKWLIATITPVVLVAGVLGVLGHQNEHATKLRVAVVNRDHGGQYQNQQRNIGNDFKQALHQDKALTAVDYQSDTKAKQALRQGVVSSVIVLPTNLTQQLADFQNSGKPVKVTQWLASGRNPFAAQYMTQALTAALGRQNTVLLVGPANNSALKKLAQQSQQLAQKADDLQVNLQAVGNGIDAQSASDLKDNANDAVTKLANYSAQLNDAVNAGDTAKIQAMAVAINNLSYSMQTTVVGGIGTMAANLSQAKALSQQSGTIQAGANALQQGQSDVASQLKTMVGEQTDDHNNSPLTQMMTFATTDLQPVKQTGQTLLPNVLVVAVSLLAILFGILLPVKATKQEALALEQWWENFQLAGVFSLLTVGLMVGSGWLWHVTLGNYWVIIAATVLAAWLMMSIVWYLKQWLGRAGWWLALVLIVGQGVLTVVAVPEAMASPLVKIGAFFWPLAALHRVVTAAIFGGAIQQDILVLVLWLLAVTILLVSYYRMKQRHNFKAALDQ</sequence>
<dbReference type="InterPro" id="IPR013525">
    <property type="entry name" value="ABC2_TM"/>
</dbReference>
<feature type="transmembrane region" description="Helical" evidence="6">
    <location>
        <begin position="14"/>
        <end position="36"/>
    </location>
</feature>
<keyword evidence="4 6" id="KW-0472">Membrane</keyword>
<evidence type="ECO:0000256" key="5">
    <source>
        <dbReference type="SAM" id="Coils"/>
    </source>
</evidence>
<dbReference type="Gene3D" id="3.40.1710.10">
    <property type="entry name" value="abc type-2 transporter like domain"/>
    <property type="match status" value="1"/>
</dbReference>
<dbReference type="InterPro" id="IPR051328">
    <property type="entry name" value="T7SS_ABC-Transporter"/>
</dbReference>
<keyword evidence="5" id="KW-0175">Coiled coil</keyword>
<evidence type="ECO:0000256" key="3">
    <source>
        <dbReference type="ARBA" id="ARBA00022989"/>
    </source>
</evidence>
<evidence type="ECO:0000259" key="7">
    <source>
        <dbReference type="Pfam" id="PF12698"/>
    </source>
</evidence>
<evidence type="ECO:0000256" key="2">
    <source>
        <dbReference type="ARBA" id="ARBA00022692"/>
    </source>
</evidence>
<feature type="transmembrane region" description="Helical" evidence="6">
    <location>
        <begin position="329"/>
        <end position="348"/>
    </location>
</feature>
<keyword evidence="2 6" id="KW-0812">Transmembrane</keyword>
<keyword evidence="3 6" id="KW-1133">Transmembrane helix</keyword>
<keyword evidence="9" id="KW-1185">Reference proteome</keyword>
<reference evidence="8 9" key="1">
    <citation type="submission" date="2018-08" db="EMBL/GenBank/DDBJ databases">
        <title>Draft genome sequences of Leuconostoc spp. and Weissella spp. with biocontrol potential.</title>
        <authorList>
            <person name="Lo R."/>
            <person name="Ho V.T.T."/>
            <person name="Turner M.S."/>
        </authorList>
    </citation>
    <scope>NUCLEOTIDE SEQUENCE [LARGE SCALE GENOMIC DNA]</scope>
    <source>
        <strain evidence="8 9">733</strain>
    </source>
</reference>
<dbReference type="PANTHER" id="PTHR43077:SF10">
    <property type="entry name" value="TRANSPORT PERMEASE PROTEIN"/>
    <property type="match status" value="1"/>
</dbReference>
<feature type="transmembrane region" description="Helical" evidence="6">
    <location>
        <begin position="368"/>
        <end position="389"/>
    </location>
</feature>
<evidence type="ECO:0000313" key="9">
    <source>
        <dbReference type="Proteomes" id="UP001525857"/>
    </source>
</evidence>
<dbReference type="PANTHER" id="PTHR43077">
    <property type="entry name" value="TRANSPORT PERMEASE YVFS-RELATED"/>
    <property type="match status" value="1"/>
</dbReference>
<protein>
    <recommendedName>
        <fullName evidence="7">ABC-2 type transporter transmembrane domain-containing protein</fullName>
    </recommendedName>
</protein>
<comment type="subcellular location">
    <subcellularLocation>
        <location evidence="1">Membrane</location>
        <topology evidence="1">Multi-pass membrane protein</topology>
    </subcellularLocation>
</comment>
<dbReference type="RefSeq" id="WP_261656801.1">
    <property type="nucleotide sequence ID" value="NZ_QVOV01000007.1"/>
</dbReference>
<name>A0ABT2NV29_9LACO</name>
<feature type="transmembrane region" description="Helical" evidence="6">
    <location>
        <begin position="396"/>
        <end position="418"/>
    </location>
</feature>
<dbReference type="EMBL" id="QVOV01000007">
    <property type="protein sequence ID" value="MCT8389219.1"/>
    <property type="molecule type" value="Genomic_DNA"/>
</dbReference>
<proteinExistence type="predicted"/>
<feature type="coiled-coil region" evidence="5">
    <location>
        <begin position="166"/>
        <end position="219"/>
    </location>
</feature>
<evidence type="ECO:0000256" key="4">
    <source>
        <dbReference type="ARBA" id="ARBA00023136"/>
    </source>
</evidence>